<dbReference type="AlphaFoldDB" id="A0A9J6P057"/>
<protein>
    <recommendedName>
        <fullName evidence="3 8">Histidinol-phosphatase</fullName>
        <shortName evidence="8">HolPase</shortName>
        <ecNumber evidence="3 8">3.1.3.15</ecNumber>
    </recommendedName>
</protein>
<dbReference type="InterPro" id="IPR004013">
    <property type="entry name" value="PHP_dom"/>
</dbReference>
<keyword evidence="6 8" id="KW-0368">Histidine biosynthesis</keyword>
<evidence type="ECO:0000313" key="10">
    <source>
        <dbReference type="EMBL" id="MCM1989740.1"/>
    </source>
</evidence>
<dbReference type="SUPFAM" id="SSF89550">
    <property type="entry name" value="PHP domain-like"/>
    <property type="match status" value="1"/>
</dbReference>
<comment type="caution">
    <text evidence="10">The sequence shown here is derived from an EMBL/GenBank/DDBJ whole genome shotgun (WGS) entry which is preliminary data.</text>
</comment>
<name>A0A9J6P057_9CLOT</name>
<proteinExistence type="inferred from homology"/>
<sequence length="257" mass="30193">MFDSHIHTVLSGDSELKLVDAIKRADELGIGMVLTEHMDINDYEESYCDVDLDKFYSEYSKFRGDKLLFGIELGLRKEAVERNIEIINQRDFDFILCSVHSPYDIENIYEFYDSERSKKEAYSLYFESMIKSIKENEYLDSLAHIDYIARYLKYDDKELYYHEHKTLIDEALKEIALRDKSMEISTKRIGNKKSAEELIKIYKRFRELGGKTVTIGSDSHHVDAIGNNFKLALEIAEMSGLKPVYYKNRKREYFSSI</sequence>
<keyword evidence="11" id="KW-1185">Reference proteome</keyword>
<dbReference type="PANTHER" id="PTHR21039:SF0">
    <property type="entry name" value="HISTIDINOL-PHOSPHATASE"/>
    <property type="match status" value="1"/>
</dbReference>
<dbReference type="EC" id="3.1.3.15" evidence="3 8"/>
<dbReference type="Pfam" id="PF02811">
    <property type="entry name" value="PHP"/>
    <property type="match status" value="1"/>
</dbReference>
<reference evidence="10" key="1">
    <citation type="journal article" date="2021" name="mSystems">
        <title>Bacteria and Archaea Synergistically Convert Glycine Betaine to Biogenic Methane in the Formosa Cold Seep of the South China Sea.</title>
        <authorList>
            <person name="Li L."/>
            <person name="Zhang W."/>
            <person name="Zhang S."/>
            <person name="Song L."/>
            <person name="Sun Q."/>
            <person name="Zhang H."/>
            <person name="Xiang H."/>
            <person name="Dong X."/>
        </authorList>
    </citation>
    <scope>NUCLEOTIDE SEQUENCE</scope>
    <source>
        <strain evidence="10">ZWT</strain>
    </source>
</reference>
<dbReference type="Proteomes" id="UP001056429">
    <property type="component" value="Unassembled WGS sequence"/>
</dbReference>
<evidence type="ECO:0000256" key="1">
    <source>
        <dbReference type="ARBA" id="ARBA00004970"/>
    </source>
</evidence>
<keyword evidence="5 8" id="KW-0378">Hydrolase</keyword>
<comment type="similarity">
    <text evidence="2 8">Belongs to the PHP hydrolase family. HisK subfamily.</text>
</comment>
<evidence type="ECO:0000256" key="4">
    <source>
        <dbReference type="ARBA" id="ARBA00022605"/>
    </source>
</evidence>
<gene>
    <name evidence="10" type="ORF">KDK92_08315</name>
</gene>
<dbReference type="PANTHER" id="PTHR21039">
    <property type="entry name" value="HISTIDINOL PHOSPHATASE-RELATED"/>
    <property type="match status" value="1"/>
</dbReference>
<evidence type="ECO:0000256" key="5">
    <source>
        <dbReference type="ARBA" id="ARBA00022801"/>
    </source>
</evidence>
<dbReference type="GO" id="GO:0005737">
    <property type="term" value="C:cytoplasm"/>
    <property type="evidence" value="ECO:0007669"/>
    <property type="project" value="TreeGrafter"/>
</dbReference>
<dbReference type="GO" id="GO:0000105">
    <property type="term" value="P:L-histidine biosynthetic process"/>
    <property type="evidence" value="ECO:0007669"/>
    <property type="project" value="UniProtKB-UniRule"/>
</dbReference>
<dbReference type="InterPro" id="IPR010140">
    <property type="entry name" value="Histidinol_P_phosphatase_HisJ"/>
</dbReference>
<dbReference type="EMBL" id="JAGSOJ010000002">
    <property type="protein sequence ID" value="MCM1989740.1"/>
    <property type="molecule type" value="Genomic_DNA"/>
</dbReference>
<reference evidence="10" key="2">
    <citation type="submission" date="2021-04" db="EMBL/GenBank/DDBJ databases">
        <authorList>
            <person name="Dong X."/>
        </authorList>
    </citation>
    <scope>NUCLEOTIDE SEQUENCE</scope>
    <source>
        <strain evidence="10">ZWT</strain>
    </source>
</reference>
<evidence type="ECO:0000256" key="3">
    <source>
        <dbReference type="ARBA" id="ARBA00013085"/>
    </source>
</evidence>
<keyword evidence="4 8" id="KW-0028">Amino-acid biosynthesis</keyword>
<evidence type="ECO:0000256" key="8">
    <source>
        <dbReference type="RuleBase" id="RU366003"/>
    </source>
</evidence>
<comment type="pathway">
    <text evidence="1 8">Amino-acid biosynthesis; L-histidine biosynthesis; L-histidine from 5-phospho-alpha-D-ribose 1-diphosphate: step 8/9.</text>
</comment>
<accession>A0A9J6P057</accession>
<dbReference type="Gene3D" id="3.20.20.140">
    <property type="entry name" value="Metal-dependent hydrolases"/>
    <property type="match status" value="1"/>
</dbReference>
<organism evidence="10 11">
    <name type="scientific">Oceanirhabdus seepicola</name>
    <dbReference type="NCBI Taxonomy" id="2828781"/>
    <lineage>
        <taxon>Bacteria</taxon>
        <taxon>Bacillati</taxon>
        <taxon>Bacillota</taxon>
        <taxon>Clostridia</taxon>
        <taxon>Eubacteriales</taxon>
        <taxon>Clostridiaceae</taxon>
        <taxon>Oceanirhabdus</taxon>
    </lineage>
</organism>
<evidence type="ECO:0000256" key="2">
    <source>
        <dbReference type="ARBA" id="ARBA00009152"/>
    </source>
</evidence>
<dbReference type="InterPro" id="IPR016195">
    <property type="entry name" value="Pol/histidinol_Pase-like"/>
</dbReference>
<comment type="catalytic activity">
    <reaction evidence="7 8">
        <text>L-histidinol phosphate + H2O = L-histidinol + phosphate</text>
        <dbReference type="Rhea" id="RHEA:14465"/>
        <dbReference type="ChEBI" id="CHEBI:15377"/>
        <dbReference type="ChEBI" id="CHEBI:43474"/>
        <dbReference type="ChEBI" id="CHEBI:57699"/>
        <dbReference type="ChEBI" id="CHEBI:57980"/>
        <dbReference type="EC" id="3.1.3.15"/>
    </reaction>
</comment>
<evidence type="ECO:0000313" key="11">
    <source>
        <dbReference type="Proteomes" id="UP001056429"/>
    </source>
</evidence>
<dbReference type="GO" id="GO:0004401">
    <property type="term" value="F:histidinol-phosphatase activity"/>
    <property type="evidence" value="ECO:0007669"/>
    <property type="project" value="UniProtKB-UniRule"/>
</dbReference>
<feature type="domain" description="PHP" evidence="9">
    <location>
        <begin position="3"/>
        <end position="186"/>
    </location>
</feature>
<evidence type="ECO:0000256" key="7">
    <source>
        <dbReference type="ARBA" id="ARBA00049158"/>
    </source>
</evidence>
<evidence type="ECO:0000256" key="6">
    <source>
        <dbReference type="ARBA" id="ARBA00023102"/>
    </source>
</evidence>
<evidence type="ECO:0000259" key="9">
    <source>
        <dbReference type="Pfam" id="PF02811"/>
    </source>
</evidence>